<dbReference type="RefSeq" id="WP_035259064.1">
    <property type="nucleotide sequence ID" value="NZ_JFKE01000004.1"/>
</dbReference>
<dbReference type="AlphaFoldDB" id="A0A037ZFT7"/>
<comment type="caution">
    <text evidence="6">The sequence shown here is derived from an EMBL/GenBank/DDBJ whole genome shotgun (WGS) entry which is preliminary data.</text>
</comment>
<proteinExistence type="inferred from homology"/>
<dbReference type="Pfam" id="PF01081">
    <property type="entry name" value="Aldolase"/>
    <property type="match status" value="1"/>
</dbReference>
<name>A0A037ZFT7_9RHOB</name>
<accession>A0A037ZFT7</accession>
<comment type="pathway">
    <text evidence="1">Carbohydrate acid metabolism.</text>
</comment>
<dbReference type="STRING" id="1454373.ACMU_11610"/>
<keyword evidence="5" id="KW-0119">Carbohydrate metabolism</keyword>
<comment type="similarity">
    <text evidence="2">Belongs to the KHG/KDPG aldolase family.</text>
</comment>
<dbReference type="PANTHER" id="PTHR30246">
    <property type="entry name" value="2-KETO-3-DEOXY-6-PHOSPHOGLUCONATE ALDOLASE"/>
    <property type="match status" value="1"/>
</dbReference>
<dbReference type="CDD" id="cd00452">
    <property type="entry name" value="KDPG_aldolase"/>
    <property type="match status" value="1"/>
</dbReference>
<evidence type="ECO:0000256" key="2">
    <source>
        <dbReference type="ARBA" id="ARBA00006906"/>
    </source>
</evidence>
<keyword evidence="7" id="KW-1185">Reference proteome</keyword>
<dbReference type="PANTHER" id="PTHR30246:SF1">
    <property type="entry name" value="2-DEHYDRO-3-DEOXY-6-PHOSPHOGALACTONATE ALDOLASE-RELATED"/>
    <property type="match status" value="1"/>
</dbReference>
<evidence type="ECO:0000313" key="7">
    <source>
        <dbReference type="Proteomes" id="UP000026249"/>
    </source>
</evidence>
<dbReference type="EMBL" id="JFKE01000004">
    <property type="protein sequence ID" value="KAJ55335.1"/>
    <property type="molecule type" value="Genomic_DNA"/>
</dbReference>
<dbReference type="SUPFAM" id="SSF51569">
    <property type="entry name" value="Aldolase"/>
    <property type="match status" value="1"/>
</dbReference>
<keyword evidence="4 6" id="KW-0456">Lyase</keyword>
<evidence type="ECO:0000256" key="5">
    <source>
        <dbReference type="ARBA" id="ARBA00023277"/>
    </source>
</evidence>
<sequence length="201" mass="20342">MSRNIIAILRGITHPQAVEAAEALIEAGIDQIEVPLNSPEPLRSIAAMAENCGDRALIGAGTVLTADDVAAVKAAGGRLVVSPDCNPEVIDATKAAAMLSYPGVFSPTEAFTALRHGADGLKIFPAAQLGPSYVKAIRAVLPPETPVYAVGGAGPDNFGTWFAAGATGFGLGTSLYTPGLTTAEIAQRAATIVAAYDAALG</sequence>
<dbReference type="Proteomes" id="UP000026249">
    <property type="component" value="Unassembled WGS sequence"/>
</dbReference>
<dbReference type="EC" id="4.1.2.21" evidence="6"/>
<evidence type="ECO:0000256" key="4">
    <source>
        <dbReference type="ARBA" id="ARBA00023239"/>
    </source>
</evidence>
<dbReference type="InterPro" id="IPR013785">
    <property type="entry name" value="Aldolase_TIM"/>
</dbReference>
<organism evidence="6 7">
    <name type="scientific">Actibacterium mucosum KCTC 23349</name>
    <dbReference type="NCBI Taxonomy" id="1454373"/>
    <lineage>
        <taxon>Bacteria</taxon>
        <taxon>Pseudomonadati</taxon>
        <taxon>Pseudomonadota</taxon>
        <taxon>Alphaproteobacteria</taxon>
        <taxon>Rhodobacterales</taxon>
        <taxon>Roseobacteraceae</taxon>
        <taxon>Actibacterium</taxon>
    </lineage>
</organism>
<evidence type="ECO:0000256" key="3">
    <source>
        <dbReference type="ARBA" id="ARBA00011233"/>
    </source>
</evidence>
<dbReference type="Gene3D" id="3.20.20.70">
    <property type="entry name" value="Aldolase class I"/>
    <property type="match status" value="1"/>
</dbReference>
<dbReference type="NCBIfam" id="NF006600">
    <property type="entry name" value="PRK09140.1"/>
    <property type="match status" value="1"/>
</dbReference>
<gene>
    <name evidence="6" type="ORF">ACMU_11610</name>
</gene>
<evidence type="ECO:0000313" key="6">
    <source>
        <dbReference type="EMBL" id="KAJ55335.1"/>
    </source>
</evidence>
<dbReference type="InterPro" id="IPR000887">
    <property type="entry name" value="Aldlse_KDPG_KHG"/>
</dbReference>
<comment type="subunit">
    <text evidence="3">Homotrimer.</text>
</comment>
<reference evidence="6 7" key="1">
    <citation type="submission" date="2014-03" db="EMBL/GenBank/DDBJ databases">
        <title>Draft Genome Sequence of Actibacterium mucosum KCTC 23349, a Marine Alphaproteobacterium with Complex Ionic Requirements Isolated from Mediterranean Seawater at Malvarrosa Beach, Valencia, Spain.</title>
        <authorList>
            <person name="Arahal D.R."/>
            <person name="Shao Z."/>
            <person name="Lai Q."/>
            <person name="Pujalte M.J."/>
        </authorList>
    </citation>
    <scope>NUCLEOTIDE SEQUENCE [LARGE SCALE GENOMIC DNA]</scope>
    <source>
        <strain evidence="6 7">KCTC 23349</strain>
    </source>
</reference>
<evidence type="ECO:0000256" key="1">
    <source>
        <dbReference type="ARBA" id="ARBA00004761"/>
    </source>
</evidence>
<protein>
    <submittedName>
        <fullName evidence="6">2-dehydro-3-deoxy-6-phosphogalactonate aldolase</fullName>
        <ecNumber evidence="6">4.1.2.21</ecNumber>
    </submittedName>
</protein>
<dbReference type="GO" id="GO:0008674">
    <property type="term" value="F:2-dehydro-3-deoxy-6-phosphogalactonate aldolase activity"/>
    <property type="evidence" value="ECO:0007669"/>
    <property type="project" value="UniProtKB-EC"/>
</dbReference>
<dbReference type="OrthoDB" id="7204076at2"/>